<proteinExistence type="predicted"/>
<evidence type="ECO:0000313" key="4">
    <source>
        <dbReference type="Proteomes" id="UP000076727"/>
    </source>
</evidence>
<dbReference type="Proteomes" id="UP000076727">
    <property type="component" value="Unassembled WGS sequence"/>
</dbReference>
<feature type="region of interest" description="Disordered" evidence="1">
    <location>
        <begin position="86"/>
        <end position="147"/>
    </location>
</feature>
<feature type="chain" id="PRO_5007865634" description="Secreted protein" evidence="2">
    <location>
        <begin position="21"/>
        <end position="203"/>
    </location>
</feature>
<evidence type="ECO:0000256" key="1">
    <source>
        <dbReference type="SAM" id="MobiDB-lite"/>
    </source>
</evidence>
<evidence type="ECO:0000256" key="2">
    <source>
        <dbReference type="SAM" id="SignalP"/>
    </source>
</evidence>
<accession>A0A165RBQ7</accession>
<reference evidence="3 4" key="1">
    <citation type="journal article" date="2016" name="Mol. Biol. Evol.">
        <title>Comparative Genomics of Early-Diverging Mushroom-Forming Fungi Provides Insights into the Origins of Lignocellulose Decay Capabilities.</title>
        <authorList>
            <person name="Nagy L.G."/>
            <person name="Riley R."/>
            <person name="Tritt A."/>
            <person name="Adam C."/>
            <person name="Daum C."/>
            <person name="Floudas D."/>
            <person name="Sun H."/>
            <person name="Yadav J.S."/>
            <person name="Pangilinan J."/>
            <person name="Larsson K.H."/>
            <person name="Matsuura K."/>
            <person name="Barry K."/>
            <person name="Labutti K."/>
            <person name="Kuo R."/>
            <person name="Ohm R.A."/>
            <person name="Bhattacharya S.S."/>
            <person name="Shirouzu T."/>
            <person name="Yoshinaga Y."/>
            <person name="Martin F.M."/>
            <person name="Grigoriev I.V."/>
            <person name="Hibbett D.S."/>
        </authorList>
    </citation>
    <scope>NUCLEOTIDE SEQUENCE [LARGE SCALE GENOMIC DNA]</scope>
    <source>
        <strain evidence="3 4">L-15889</strain>
    </source>
</reference>
<name>A0A165RBQ7_9APHY</name>
<protein>
    <recommendedName>
        <fullName evidence="5">Secreted protein</fullName>
    </recommendedName>
</protein>
<keyword evidence="4" id="KW-1185">Reference proteome</keyword>
<keyword evidence="2" id="KW-0732">Signal</keyword>
<gene>
    <name evidence="3" type="ORF">DAEQUDRAFT_764447</name>
</gene>
<dbReference type="EMBL" id="KV429050">
    <property type="protein sequence ID" value="KZT70550.1"/>
    <property type="molecule type" value="Genomic_DNA"/>
</dbReference>
<dbReference type="AlphaFoldDB" id="A0A165RBQ7"/>
<evidence type="ECO:0008006" key="5">
    <source>
        <dbReference type="Google" id="ProtNLM"/>
    </source>
</evidence>
<feature type="signal peptide" evidence="2">
    <location>
        <begin position="1"/>
        <end position="20"/>
    </location>
</feature>
<sequence>MSSGGSLLTASIAWIAIATAAEVEDLAVQAGPSAFALRRVGPARLIDISLSCCLASRSLFQLLELLRAIAPFVRAHFVVSVRARPRNGPRARPAACPASLWEGPQRHRTPAVASRVSVPGRAQSRGPDTAYDDVPRREASSSAPAHFRRTRANTRPLRLSAISARYFPPTNAHNHTVCIRPPAEQPHPASVLATAGRAHRERL</sequence>
<evidence type="ECO:0000313" key="3">
    <source>
        <dbReference type="EMBL" id="KZT70550.1"/>
    </source>
</evidence>
<organism evidence="3 4">
    <name type="scientific">Daedalea quercina L-15889</name>
    <dbReference type="NCBI Taxonomy" id="1314783"/>
    <lineage>
        <taxon>Eukaryota</taxon>
        <taxon>Fungi</taxon>
        <taxon>Dikarya</taxon>
        <taxon>Basidiomycota</taxon>
        <taxon>Agaricomycotina</taxon>
        <taxon>Agaricomycetes</taxon>
        <taxon>Polyporales</taxon>
        <taxon>Fomitopsis</taxon>
    </lineage>
</organism>